<organism evidence="5 6">
    <name type="scientific">Xanthoceras sorbifolium</name>
    <dbReference type="NCBI Taxonomy" id="99658"/>
    <lineage>
        <taxon>Eukaryota</taxon>
        <taxon>Viridiplantae</taxon>
        <taxon>Streptophyta</taxon>
        <taxon>Embryophyta</taxon>
        <taxon>Tracheophyta</taxon>
        <taxon>Spermatophyta</taxon>
        <taxon>Magnoliopsida</taxon>
        <taxon>eudicotyledons</taxon>
        <taxon>Gunneridae</taxon>
        <taxon>Pentapetalae</taxon>
        <taxon>rosids</taxon>
        <taxon>malvids</taxon>
        <taxon>Sapindales</taxon>
        <taxon>Sapindaceae</taxon>
        <taxon>Xanthoceroideae</taxon>
        <taxon>Xanthoceras</taxon>
    </lineage>
</organism>
<reference evidence="5 6" key="1">
    <citation type="submission" date="2021-02" db="EMBL/GenBank/DDBJ databases">
        <title>Plant Genome Project.</title>
        <authorList>
            <person name="Zhang R.-G."/>
        </authorList>
    </citation>
    <scope>NUCLEOTIDE SEQUENCE [LARGE SCALE GENOMIC DNA]</scope>
    <source>
        <tissue evidence="5">Leaves</tissue>
    </source>
</reference>
<dbReference type="Pfam" id="PF05911">
    <property type="entry name" value="FPP"/>
    <property type="match status" value="1"/>
</dbReference>
<dbReference type="PANTHER" id="PTHR31580:SF26">
    <property type="entry name" value="FILAMENT-LIKE PLANT PROTEIN 5"/>
    <property type="match status" value="1"/>
</dbReference>
<evidence type="ECO:0000256" key="4">
    <source>
        <dbReference type="SAM" id="MobiDB-lite"/>
    </source>
</evidence>
<keyword evidence="6" id="KW-1185">Reference proteome</keyword>
<comment type="caution">
    <text evidence="5">The sequence shown here is derived from an EMBL/GenBank/DDBJ whole genome shotgun (WGS) entry which is preliminary data.</text>
</comment>
<dbReference type="EMBL" id="JAFEMO010000008">
    <property type="protein sequence ID" value="KAH7566288.1"/>
    <property type="molecule type" value="Genomic_DNA"/>
</dbReference>
<feature type="coiled-coil region" evidence="3">
    <location>
        <begin position="812"/>
        <end position="902"/>
    </location>
</feature>
<evidence type="ECO:0000256" key="2">
    <source>
        <dbReference type="ARBA" id="ARBA00023054"/>
    </source>
</evidence>
<evidence type="ECO:0000313" key="6">
    <source>
        <dbReference type="Proteomes" id="UP000827721"/>
    </source>
</evidence>
<keyword evidence="2 3" id="KW-0175">Coiled coil</keyword>
<feature type="coiled-coil region" evidence="3">
    <location>
        <begin position="398"/>
        <end position="425"/>
    </location>
</feature>
<dbReference type="PANTHER" id="PTHR31580">
    <property type="entry name" value="FILAMENT-LIKE PLANT PROTEIN 4"/>
    <property type="match status" value="1"/>
</dbReference>
<feature type="coiled-coil region" evidence="3">
    <location>
        <begin position="124"/>
        <end position="179"/>
    </location>
</feature>
<evidence type="ECO:0000313" key="5">
    <source>
        <dbReference type="EMBL" id="KAH7566288.1"/>
    </source>
</evidence>
<feature type="compositionally biased region" description="Polar residues" evidence="4">
    <location>
        <begin position="1067"/>
        <end position="1079"/>
    </location>
</feature>
<evidence type="ECO:0008006" key="7">
    <source>
        <dbReference type="Google" id="ProtNLM"/>
    </source>
</evidence>
<evidence type="ECO:0000256" key="3">
    <source>
        <dbReference type="SAM" id="Coils"/>
    </source>
</evidence>
<feature type="coiled-coil region" evidence="3">
    <location>
        <begin position="227"/>
        <end position="261"/>
    </location>
</feature>
<dbReference type="Proteomes" id="UP000827721">
    <property type="component" value="Unassembled WGS sequence"/>
</dbReference>
<name>A0ABQ8HPS9_9ROSI</name>
<evidence type="ECO:0000256" key="1">
    <source>
        <dbReference type="ARBA" id="ARBA00005921"/>
    </source>
</evidence>
<feature type="region of interest" description="Disordered" evidence="4">
    <location>
        <begin position="334"/>
        <end position="368"/>
    </location>
</feature>
<accession>A0ABQ8HPS9</accession>
<comment type="similarity">
    <text evidence="1">Belongs to the FPP family.</text>
</comment>
<proteinExistence type="inferred from homology"/>
<sequence>MLAGIYSEMERRSWPWKKKSSDKFIVAKSVAASEFVGASLSSVASLGDQEKCKTVNYVQISLDSYTHLTGLEDQVKTLKDQVRLLEGEETHLKEKLSAALSEINSKDNLVKQHAKVAEDAVSGWEKAEAEALQLKRQLESATLLKLTAEDRASHLDGALKECTRQIRNVKEESEQKLHDAILSKTKQWDKVKLDLEKKIIESDQALLRAAAENVALSKSLHERSNLIVKINDEKSQADAEIEFLKENIMSHEKEINSLKYELHVISKELDIRNEEKNMSMRSAEAANKQHLEGVKKIAKLEAECQRLRGLVRKKLPGPAALAKMKMEVENLGRDFSEPRNRNGALKNPNPHLSPLPEISNGNLHQSGKETEFLTTRLLTMEEETKMLKEALATRNSQLQTSRNTCAEINCRVKSLEAQIQSLNQQMSSPDSNCGILNKDLSGEFTTNSPSITFFSSDRIDKKGDSAESWASVISDVSDKSIDTSIDPESEHRLELMDDFLEMEKLACLPDDADGDISISTNVNNATNCNAEDKASSDATKGVDLLSEQLPHSGPPPEQDSSDVKSSTIDLDSDGTNPLLLKLYSRLSEILESHYKDTDIGKVLEDIKCAMKEILGSLFQHLVGHLSEEAHIHAICSPNTAKTTGSQILLDQHDKSVADLETTIEQDLASAVSQILQFVLSLGRKAMQVQDNGHGFVRGIEDFSAYVDKLMSNEMNLVGFVLKLSHVLAKASELNFGVLGFKGCDEDVKSCDYVDKVTLLENKVGQDDISKKSFDGCCGISHPFYTLEVLQDKVLCPDFGLDGTPCKCTWKELEQLRSEKNNIAVDLARCTEELENTRLQLQEMEQLLSELKSQLASSQKLCSLTETQLKCMTESYKSLELHAQELESEVNLLRETTKELNNELLEEKHTHRAALAGCKELQDIVQSYKSCSMCSLSHGADSDIKTKQEREIAAAAEKLAECQETIYLLGRQLQALHPQSKIGGSQYLKKLQCGESLVEDKPSDGCSKPGHDQDEIGSVASSDVQWVSEEPSSHYCDSSSSPADIGTKTNLSFISSTGAVHPGHRLTKSNSSSPSFAPDQ</sequence>
<gene>
    <name evidence="5" type="ORF">JRO89_XS08G0131400</name>
</gene>
<protein>
    <recommendedName>
        <fullName evidence="7">Filament-like plant protein 4</fullName>
    </recommendedName>
</protein>
<dbReference type="InterPro" id="IPR008587">
    <property type="entry name" value="FPP_plant"/>
</dbReference>
<feature type="region of interest" description="Disordered" evidence="4">
    <location>
        <begin position="546"/>
        <end position="570"/>
    </location>
</feature>
<feature type="coiled-coil region" evidence="3">
    <location>
        <begin position="68"/>
        <end position="95"/>
    </location>
</feature>
<feature type="region of interest" description="Disordered" evidence="4">
    <location>
        <begin position="1053"/>
        <end position="1079"/>
    </location>
</feature>